<dbReference type="Proteomes" id="UP001341281">
    <property type="component" value="Chromosome 05"/>
</dbReference>
<protein>
    <recommendedName>
        <fullName evidence="1">PORR domain-containing protein</fullName>
    </recommendedName>
</protein>
<accession>A0AAQ3TKE9</accession>
<dbReference type="Pfam" id="PF11955">
    <property type="entry name" value="PORR"/>
    <property type="match status" value="1"/>
</dbReference>
<dbReference type="PANTHER" id="PTHR31476">
    <property type="entry name" value="PROTEIN WHAT'S THIS FACTOR 1 HOMOLOG, CHLOROPLASTIC"/>
    <property type="match status" value="1"/>
</dbReference>
<sequence>MAWRCLRAATGRKGWWDAAPSGTPLFAAEQRATLVNVKPKWVKDRALDAAVSRERHLRAAHHLLDLVFSRPGHRASRSDLLAERSVQRLCGSAHSALEFLGRFRTLFALSRGGVSLTDAAFDLRQREADCLRATEHDLVARLRRLLMLTLPRSLPLHTIDLLRWDLGLPSDYRTSILPRYPDHFTLEQPEGDERVWLRLLSWDDRLAVSELEKSADGGDTTCLSFPVSFTRGFGLRSKSVAWLREWQELPYTSPYADASGLDRRTDVSEKRNVGVFHELLHLTVAKRTERHNVSNMRKLLGMPQKFTKVFERHPGIFYLSRVQGTQTVVLREAYGGGSQLLEKHVHPLASIREEYSALLKAALPPRMRGRERHDVVSKSTITETRPMDALQIVYQALVMRPDNITNRTSLFNCNHEKGQLGGGSWVFILYGPQSDEKKVMFLQDLWDI</sequence>
<dbReference type="AlphaFoldDB" id="A0AAQ3TKE9"/>
<dbReference type="GO" id="GO:0003723">
    <property type="term" value="F:RNA binding"/>
    <property type="evidence" value="ECO:0007669"/>
    <property type="project" value="InterPro"/>
</dbReference>
<reference evidence="2 3" key="1">
    <citation type="submission" date="2024-02" db="EMBL/GenBank/DDBJ databases">
        <title>High-quality chromosome-scale genome assembly of Pensacola bahiagrass (Paspalum notatum Flugge var. saurae).</title>
        <authorList>
            <person name="Vega J.M."/>
            <person name="Podio M."/>
            <person name="Orjuela J."/>
            <person name="Siena L.A."/>
            <person name="Pessino S.C."/>
            <person name="Combes M.C."/>
            <person name="Mariac C."/>
            <person name="Albertini E."/>
            <person name="Pupilli F."/>
            <person name="Ortiz J.P.A."/>
            <person name="Leblanc O."/>
        </authorList>
    </citation>
    <scope>NUCLEOTIDE SEQUENCE [LARGE SCALE GENOMIC DNA]</scope>
    <source>
        <strain evidence="2">R1</strain>
        <tissue evidence="2">Leaf</tissue>
    </source>
</reference>
<evidence type="ECO:0000259" key="1">
    <source>
        <dbReference type="Pfam" id="PF11955"/>
    </source>
</evidence>
<organism evidence="2 3">
    <name type="scientific">Paspalum notatum var. saurae</name>
    <dbReference type="NCBI Taxonomy" id="547442"/>
    <lineage>
        <taxon>Eukaryota</taxon>
        <taxon>Viridiplantae</taxon>
        <taxon>Streptophyta</taxon>
        <taxon>Embryophyta</taxon>
        <taxon>Tracheophyta</taxon>
        <taxon>Spermatophyta</taxon>
        <taxon>Magnoliopsida</taxon>
        <taxon>Liliopsida</taxon>
        <taxon>Poales</taxon>
        <taxon>Poaceae</taxon>
        <taxon>PACMAD clade</taxon>
        <taxon>Panicoideae</taxon>
        <taxon>Andropogonodae</taxon>
        <taxon>Paspaleae</taxon>
        <taxon>Paspalinae</taxon>
        <taxon>Paspalum</taxon>
    </lineage>
</organism>
<evidence type="ECO:0000313" key="3">
    <source>
        <dbReference type="Proteomes" id="UP001341281"/>
    </source>
</evidence>
<keyword evidence="3" id="KW-1185">Reference proteome</keyword>
<proteinExistence type="predicted"/>
<dbReference type="InterPro" id="IPR045040">
    <property type="entry name" value="PORR_fam"/>
</dbReference>
<dbReference type="EMBL" id="CP144749">
    <property type="protein sequence ID" value="WVZ75210.1"/>
    <property type="molecule type" value="Genomic_DNA"/>
</dbReference>
<feature type="domain" description="PORR" evidence="1">
    <location>
        <begin position="42"/>
        <end position="360"/>
    </location>
</feature>
<gene>
    <name evidence="2" type="ORF">U9M48_023291</name>
</gene>
<evidence type="ECO:0000313" key="2">
    <source>
        <dbReference type="EMBL" id="WVZ75210.1"/>
    </source>
</evidence>
<dbReference type="InterPro" id="IPR021099">
    <property type="entry name" value="PORR_domain"/>
</dbReference>
<name>A0AAQ3TKE9_PASNO</name>
<dbReference type="PANTHER" id="PTHR31476:SF6">
    <property type="entry name" value="EMB|CAB68190.1"/>
    <property type="match status" value="1"/>
</dbReference>